<sequence>MARSSWHKSSPVPPAAACTRTQSPFFTGCASRTSVSAVSPCSKAAAAVPDLKDAGTLIALAAGVVENSA</sequence>
<evidence type="ECO:0000313" key="1">
    <source>
        <dbReference type="EMBL" id="KAK5624406.1"/>
    </source>
</evidence>
<dbReference type="AlphaFoldDB" id="A0AAN7UF23"/>
<proteinExistence type="predicted"/>
<organism evidence="1 2">
    <name type="scientific">Xylaria bambusicola</name>
    <dbReference type="NCBI Taxonomy" id="326684"/>
    <lineage>
        <taxon>Eukaryota</taxon>
        <taxon>Fungi</taxon>
        <taxon>Dikarya</taxon>
        <taxon>Ascomycota</taxon>
        <taxon>Pezizomycotina</taxon>
        <taxon>Sordariomycetes</taxon>
        <taxon>Xylariomycetidae</taxon>
        <taxon>Xylariales</taxon>
        <taxon>Xylariaceae</taxon>
        <taxon>Xylaria</taxon>
    </lineage>
</organism>
<dbReference type="EMBL" id="JAWHQM010000001">
    <property type="protein sequence ID" value="KAK5624406.1"/>
    <property type="molecule type" value="Genomic_DNA"/>
</dbReference>
<reference evidence="1 2" key="1">
    <citation type="submission" date="2023-10" db="EMBL/GenBank/DDBJ databases">
        <title>Draft genome sequence of Xylaria bambusicola isolate GMP-LS, the root and basal stem rot pathogen of sugarcane in Indonesia.</title>
        <authorList>
            <person name="Selvaraj P."/>
            <person name="Muralishankar V."/>
            <person name="Muruganantham S."/>
            <person name="Sp S."/>
            <person name="Haryani S."/>
            <person name="Lau K.J.X."/>
            <person name="Naqvi N.I."/>
        </authorList>
    </citation>
    <scope>NUCLEOTIDE SEQUENCE [LARGE SCALE GENOMIC DNA]</scope>
    <source>
        <strain evidence="1">GMP-LS</strain>
    </source>
</reference>
<comment type="caution">
    <text evidence="1">The sequence shown here is derived from an EMBL/GenBank/DDBJ whole genome shotgun (WGS) entry which is preliminary data.</text>
</comment>
<evidence type="ECO:0000313" key="2">
    <source>
        <dbReference type="Proteomes" id="UP001305414"/>
    </source>
</evidence>
<protein>
    <submittedName>
        <fullName evidence="1">Uncharacterized protein</fullName>
    </submittedName>
</protein>
<accession>A0AAN7UF23</accession>
<name>A0AAN7UF23_9PEZI</name>
<dbReference type="Proteomes" id="UP001305414">
    <property type="component" value="Unassembled WGS sequence"/>
</dbReference>
<gene>
    <name evidence="1" type="ORF">RRF57_000122</name>
</gene>
<keyword evidence="2" id="KW-1185">Reference proteome</keyword>